<dbReference type="GO" id="GO:0005634">
    <property type="term" value="C:nucleus"/>
    <property type="evidence" value="ECO:0007669"/>
    <property type="project" value="TreeGrafter"/>
</dbReference>
<dbReference type="InterPro" id="IPR029062">
    <property type="entry name" value="Class_I_gatase-like"/>
</dbReference>
<feature type="domain" description="Glutamine amidotransferase" evidence="1">
    <location>
        <begin position="45"/>
        <end position="208"/>
    </location>
</feature>
<dbReference type="HOGENOM" id="CLU_054974_0_2_1"/>
<dbReference type="PANTHER" id="PTHR42695:SF5">
    <property type="entry name" value="GLUTAMINE AMIDOTRANSFERASE YLR126C-RELATED"/>
    <property type="match status" value="1"/>
</dbReference>
<dbReference type="CDD" id="cd01741">
    <property type="entry name" value="GATase1_1"/>
    <property type="match status" value="1"/>
</dbReference>
<dbReference type="Gene3D" id="3.40.50.880">
    <property type="match status" value="1"/>
</dbReference>
<dbReference type="PROSITE" id="PS51273">
    <property type="entry name" value="GATASE_TYPE_1"/>
    <property type="match status" value="1"/>
</dbReference>
<dbReference type="EMBL" id="KN840587">
    <property type="protein sequence ID" value="KIP04084.1"/>
    <property type="molecule type" value="Genomic_DNA"/>
</dbReference>
<dbReference type="Pfam" id="PF00117">
    <property type="entry name" value="GATase"/>
    <property type="match status" value="1"/>
</dbReference>
<proteinExistence type="predicted"/>
<protein>
    <recommendedName>
        <fullName evidence="1">Glutamine amidotransferase domain-containing protein</fullName>
    </recommendedName>
</protein>
<organism evidence="2 3">
    <name type="scientific">Phlebiopsis gigantea (strain 11061_1 CR5-6)</name>
    <name type="common">White-rot fungus</name>
    <name type="synonym">Peniophora gigantea</name>
    <dbReference type="NCBI Taxonomy" id="745531"/>
    <lineage>
        <taxon>Eukaryota</taxon>
        <taxon>Fungi</taxon>
        <taxon>Dikarya</taxon>
        <taxon>Basidiomycota</taxon>
        <taxon>Agaricomycotina</taxon>
        <taxon>Agaricomycetes</taxon>
        <taxon>Polyporales</taxon>
        <taxon>Phanerochaetaceae</taxon>
        <taxon>Phlebiopsis</taxon>
    </lineage>
</organism>
<dbReference type="GO" id="GO:0005829">
    <property type="term" value="C:cytosol"/>
    <property type="evidence" value="ECO:0007669"/>
    <property type="project" value="TreeGrafter"/>
</dbReference>
<evidence type="ECO:0000313" key="3">
    <source>
        <dbReference type="Proteomes" id="UP000053257"/>
    </source>
</evidence>
<name>A0A0C3NH17_PHLG1</name>
<keyword evidence="3" id="KW-1185">Reference proteome</keyword>
<dbReference type="InterPro" id="IPR044992">
    <property type="entry name" value="ChyE-like"/>
</dbReference>
<accession>A0A0C3NH17</accession>
<dbReference type="OrthoDB" id="92161at2759"/>
<evidence type="ECO:0000259" key="1">
    <source>
        <dbReference type="Pfam" id="PF00117"/>
    </source>
</evidence>
<reference evidence="2 3" key="1">
    <citation type="journal article" date="2014" name="PLoS Genet.">
        <title>Analysis of the Phlebiopsis gigantea genome, transcriptome and secretome provides insight into its pioneer colonization strategies of wood.</title>
        <authorList>
            <person name="Hori C."/>
            <person name="Ishida T."/>
            <person name="Igarashi K."/>
            <person name="Samejima M."/>
            <person name="Suzuki H."/>
            <person name="Master E."/>
            <person name="Ferreira P."/>
            <person name="Ruiz-Duenas F.J."/>
            <person name="Held B."/>
            <person name="Canessa P."/>
            <person name="Larrondo L.F."/>
            <person name="Schmoll M."/>
            <person name="Druzhinina I.S."/>
            <person name="Kubicek C.P."/>
            <person name="Gaskell J.A."/>
            <person name="Kersten P."/>
            <person name="St John F."/>
            <person name="Glasner J."/>
            <person name="Sabat G."/>
            <person name="Splinter BonDurant S."/>
            <person name="Syed K."/>
            <person name="Yadav J."/>
            <person name="Mgbeahuruike A.C."/>
            <person name="Kovalchuk A."/>
            <person name="Asiegbu F.O."/>
            <person name="Lackner G."/>
            <person name="Hoffmeister D."/>
            <person name="Rencoret J."/>
            <person name="Gutierrez A."/>
            <person name="Sun H."/>
            <person name="Lindquist E."/>
            <person name="Barry K."/>
            <person name="Riley R."/>
            <person name="Grigoriev I.V."/>
            <person name="Henrissat B."/>
            <person name="Kues U."/>
            <person name="Berka R.M."/>
            <person name="Martinez A.T."/>
            <person name="Covert S.F."/>
            <person name="Blanchette R.A."/>
            <person name="Cullen D."/>
        </authorList>
    </citation>
    <scope>NUCLEOTIDE SEQUENCE [LARGE SCALE GENOMIC DNA]</scope>
    <source>
        <strain evidence="2 3">11061_1 CR5-6</strain>
    </source>
</reference>
<dbReference type="Proteomes" id="UP000053257">
    <property type="component" value="Unassembled WGS sequence"/>
</dbReference>
<dbReference type="AlphaFoldDB" id="A0A0C3NH17"/>
<dbReference type="InterPro" id="IPR017926">
    <property type="entry name" value="GATASE"/>
</dbReference>
<dbReference type="STRING" id="745531.A0A0C3NH17"/>
<dbReference type="SUPFAM" id="SSF52317">
    <property type="entry name" value="Class I glutamine amidotransferase-like"/>
    <property type="match status" value="1"/>
</dbReference>
<evidence type="ECO:0000313" key="2">
    <source>
        <dbReference type="EMBL" id="KIP04084.1"/>
    </source>
</evidence>
<sequence length="261" mass="28895">MAVRIALFLCDTPIPPVVEESGDYAQIFSDFIRKSTPNDAVSFVMDPYDVRNKMEYPEDVDKYDAIMLTGSAASAYENLEWINKLVSYMASVIEAKPQIKILGICFGHQIVARALGKDCVPNGGRWEVGITPMELTETGRKILGADQLNLQQMHRDHVPEVPSGCDLLASTQMTPNHGFIRYEPSSPKASLADIQIFCVQGHPEFTESIVEKIVELRSSTGVIDRPTAALSRERAKWRNDGVSVVGRAIWQILLSAQSRAA</sequence>
<gene>
    <name evidence="2" type="ORF">PHLGIDRAFT_129743</name>
</gene>
<dbReference type="PANTHER" id="PTHR42695">
    <property type="entry name" value="GLUTAMINE AMIDOTRANSFERASE YLR126C-RELATED"/>
    <property type="match status" value="1"/>
</dbReference>